<dbReference type="Proteomes" id="UP001066276">
    <property type="component" value="Chromosome 6"/>
</dbReference>
<keyword evidence="3" id="KW-1185">Reference proteome</keyword>
<dbReference type="AlphaFoldDB" id="A0AAV7QK68"/>
<accession>A0AAV7QK68</accession>
<evidence type="ECO:0000313" key="2">
    <source>
        <dbReference type="EMBL" id="KAJ1139459.1"/>
    </source>
</evidence>
<evidence type="ECO:0000313" key="3">
    <source>
        <dbReference type="Proteomes" id="UP001066276"/>
    </source>
</evidence>
<organism evidence="2 3">
    <name type="scientific">Pleurodeles waltl</name>
    <name type="common">Iberian ribbed newt</name>
    <dbReference type="NCBI Taxonomy" id="8319"/>
    <lineage>
        <taxon>Eukaryota</taxon>
        <taxon>Metazoa</taxon>
        <taxon>Chordata</taxon>
        <taxon>Craniata</taxon>
        <taxon>Vertebrata</taxon>
        <taxon>Euteleostomi</taxon>
        <taxon>Amphibia</taxon>
        <taxon>Batrachia</taxon>
        <taxon>Caudata</taxon>
        <taxon>Salamandroidea</taxon>
        <taxon>Salamandridae</taxon>
        <taxon>Pleurodelinae</taxon>
        <taxon>Pleurodeles</taxon>
    </lineage>
</organism>
<dbReference type="EMBL" id="JANPWB010000010">
    <property type="protein sequence ID" value="KAJ1139459.1"/>
    <property type="molecule type" value="Genomic_DNA"/>
</dbReference>
<reference evidence="2" key="1">
    <citation type="journal article" date="2022" name="bioRxiv">
        <title>Sequencing and chromosome-scale assembly of the giantPleurodeles waltlgenome.</title>
        <authorList>
            <person name="Brown T."/>
            <person name="Elewa A."/>
            <person name="Iarovenko S."/>
            <person name="Subramanian E."/>
            <person name="Araus A.J."/>
            <person name="Petzold A."/>
            <person name="Susuki M."/>
            <person name="Suzuki K.-i.T."/>
            <person name="Hayashi T."/>
            <person name="Toyoda A."/>
            <person name="Oliveira C."/>
            <person name="Osipova E."/>
            <person name="Leigh N.D."/>
            <person name="Simon A."/>
            <person name="Yun M.H."/>
        </authorList>
    </citation>
    <scope>NUCLEOTIDE SEQUENCE</scope>
    <source>
        <strain evidence="2">20211129_DDA</strain>
        <tissue evidence="2">Liver</tissue>
    </source>
</reference>
<sequence>MPRPQCGPASCSGRTRTSARRRGAAHPASSTSTKGGGLVGTPAAGIHRRSTPQLSPGLLPLSNLQHSSPAGLSSPYQLRRAHLAAAAILNTSSRDRPDRYVKTGRRLPTRSPQQTSLRAPGTPGSHV</sequence>
<proteinExistence type="predicted"/>
<feature type="compositionally biased region" description="Polar residues" evidence="1">
    <location>
        <begin position="62"/>
        <end position="75"/>
    </location>
</feature>
<protein>
    <submittedName>
        <fullName evidence="2">Uncharacterized protein</fullName>
    </submittedName>
</protein>
<evidence type="ECO:0000256" key="1">
    <source>
        <dbReference type="SAM" id="MobiDB-lite"/>
    </source>
</evidence>
<comment type="caution">
    <text evidence="2">The sequence shown here is derived from an EMBL/GenBank/DDBJ whole genome shotgun (WGS) entry which is preliminary data.</text>
</comment>
<gene>
    <name evidence="2" type="ORF">NDU88_005831</name>
</gene>
<feature type="region of interest" description="Disordered" evidence="1">
    <location>
        <begin position="1"/>
        <end position="75"/>
    </location>
</feature>
<name>A0AAV7QK68_PLEWA</name>
<feature type="region of interest" description="Disordered" evidence="1">
    <location>
        <begin position="89"/>
        <end position="127"/>
    </location>
</feature>